<gene>
    <name evidence="3" type="ORF">H7K45_22680</name>
</gene>
<dbReference type="AlphaFoldDB" id="A0A9X2Z4V2"/>
<dbReference type="PROSITE" id="PS51318">
    <property type="entry name" value="TAT"/>
    <property type="match status" value="1"/>
</dbReference>
<dbReference type="RefSeq" id="WP_263998248.1">
    <property type="nucleotide sequence ID" value="NZ_JACKVK010000011.1"/>
</dbReference>
<dbReference type="Proteomes" id="UP001141629">
    <property type="component" value="Unassembled WGS sequence"/>
</dbReference>
<organism evidence="3 4">
    <name type="scientific">Mycobacterium yunnanensis</name>
    <dbReference type="NCBI Taxonomy" id="368477"/>
    <lineage>
        <taxon>Bacteria</taxon>
        <taxon>Bacillati</taxon>
        <taxon>Actinomycetota</taxon>
        <taxon>Actinomycetes</taxon>
        <taxon>Mycobacteriales</taxon>
        <taxon>Mycobacteriaceae</taxon>
        <taxon>Mycobacterium</taxon>
    </lineage>
</organism>
<proteinExistence type="predicted"/>
<evidence type="ECO:0008006" key="5">
    <source>
        <dbReference type="Google" id="ProtNLM"/>
    </source>
</evidence>
<evidence type="ECO:0000313" key="4">
    <source>
        <dbReference type="Proteomes" id="UP001141629"/>
    </source>
</evidence>
<keyword evidence="2" id="KW-0732">Signal</keyword>
<evidence type="ECO:0000313" key="3">
    <source>
        <dbReference type="EMBL" id="MCV7423363.1"/>
    </source>
</evidence>
<evidence type="ECO:0000256" key="2">
    <source>
        <dbReference type="SAM" id="SignalP"/>
    </source>
</evidence>
<name>A0A9X2Z4V2_9MYCO</name>
<reference evidence="3" key="2">
    <citation type="journal article" date="2022" name="BMC Genomics">
        <title>Comparative genome analysis of mycobacteria focusing on tRNA and non-coding RNA.</title>
        <authorList>
            <person name="Behra P.R.K."/>
            <person name="Pettersson B.M.F."/>
            <person name="Ramesh M."/>
            <person name="Das S."/>
            <person name="Dasgupta S."/>
            <person name="Kirsebom L.A."/>
        </authorList>
    </citation>
    <scope>NUCLEOTIDE SEQUENCE</scope>
    <source>
        <strain evidence="3">DSM 44838</strain>
    </source>
</reference>
<feature type="signal peptide" evidence="2">
    <location>
        <begin position="1"/>
        <end position="29"/>
    </location>
</feature>
<sequence>MPSALPTVSRRRVLVGAAALALLSGSAVTACGSTPPVKDVDALIGALDRAHEDARLAGNAAAAAAPKIAAALAVVADQRAAHATALTEEITRISGETPTTSTTASSSAPPTTSGPPPAPPTAAEVVAALKQSADGAALLAAQQSGYRAGLLGSIAAACTASFTVALPDAGVTA</sequence>
<accession>A0A9X2Z4V2</accession>
<dbReference type="EMBL" id="JACKVK010000011">
    <property type="protein sequence ID" value="MCV7423363.1"/>
    <property type="molecule type" value="Genomic_DNA"/>
</dbReference>
<reference evidence="3" key="1">
    <citation type="submission" date="2020-07" db="EMBL/GenBank/DDBJ databases">
        <authorList>
            <person name="Pettersson B.M.F."/>
            <person name="Behra P.R.K."/>
            <person name="Ramesh M."/>
            <person name="Das S."/>
            <person name="Dasgupta S."/>
            <person name="Kirsebom L.A."/>
        </authorList>
    </citation>
    <scope>NUCLEOTIDE SEQUENCE</scope>
    <source>
        <strain evidence="3">DSM 44838</strain>
    </source>
</reference>
<feature type="region of interest" description="Disordered" evidence="1">
    <location>
        <begin position="91"/>
        <end position="121"/>
    </location>
</feature>
<dbReference type="InterPro" id="IPR006311">
    <property type="entry name" value="TAT_signal"/>
</dbReference>
<evidence type="ECO:0000256" key="1">
    <source>
        <dbReference type="SAM" id="MobiDB-lite"/>
    </source>
</evidence>
<keyword evidence="4" id="KW-1185">Reference proteome</keyword>
<comment type="caution">
    <text evidence="3">The sequence shown here is derived from an EMBL/GenBank/DDBJ whole genome shotgun (WGS) entry which is preliminary data.</text>
</comment>
<protein>
    <recommendedName>
        <fullName evidence="5">Tat pathway signal protein</fullName>
    </recommendedName>
</protein>
<feature type="chain" id="PRO_5040928180" description="Tat pathway signal protein" evidence="2">
    <location>
        <begin position="30"/>
        <end position="173"/>
    </location>
</feature>
<feature type="compositionally biased region" description="Low complexity" evidence="1">
    <location>
        <begin position="97"/>
        <end position="111"/>
    </location>
</feature>